<dbReference type="EC" id="4.1.2.4" evidence="3"/>
<dbReference type="InterPro" id="IPR002915">
    <property type="entry name" value="DeoC/FbaB/LacD_aldolase"/>
</dbReference>
<dbReference type="Gene3D" id="3.20.20.70">
    <property type="entry name" value="Aldolase class I"/>
    <property type="match status" value="1"/>
</dbReference>
<sequence length="399" mass="44227">MPLCCTPCTLRLPKLQRYQHGYAALYGKKIGVDRSARICVEDSGSSSLILIRQFSKFFTKHRYSSILKLLNSIKMVEKNLGRPFDASLIKRINLNVPAINTRVRYIIEKANSITECNRVAWLIKAVTCIDLTTLGGDDTFASVERLTKKAVKPIVLPFEWEGSLSTAAVCVYPARVADVVQTLKNLNATGKVNVASVATGFPSGQYPLQTRMDEISLAVSNGATEIDIVINRTLALTHQWEKLYNEIKLMKQACGKAKMKTILATGELFDLKDVYRASIIAAMAGSDFIKTSTGKETVNATLPVGIVMCRAIRDYHNLTGYKVGFKPAGGIKTWGEALQWLVLIKEELSDVWLHNSLFRIGASSVLGDITSEINRSLDEVKEAKVPTLYEHENFDDSDK</sequence>
<evidence type="ECO:0000256" key="2">
    <source>
        <dbReference type="ARBA" id="ARBA00009473"/>
    </source>
</evidence>
<dbReference type="GeneID" id="107228068"/>
<dbReference type="GO" id="GO:0004139">
    <property type="term" value="F:deoxyribose-phosphate aldolase activity"/>
    <property type="evidence" value="ECO:0007669"/>
    <property type="project" value="UniProtKB-EC"/>
</dbReference>
<dbReference type="GO" id="GO:0016052">
    <property type="term" value="P:carbohydrate catabolic process"/>
    <property type="evidence" value="ECO:0007669"/>
    <property type="project" value="TreeGrafter"/>
</dbReference>
<dbReference type="FunCoup" id="A0A6J0CFW5">
    <property type="interactions" value="495"/>
</dbReference>
<comment type="catalytic activity">
    <reaction evidence="8">
        <text>2-deoxy-D-ribose 5-phosphate = D-glyceraldehyde 3-phosphate + acetaldehyde</text>
        <dbReference type="Rhea" id="RHEA:12821"/>
        <dbReference type="ChEBI" id="CHEBI:15343"/>
        <dbReference type="ChEBI" id="CHEBI:59776"/>
        <dbReference type="ChEBI" id="CHEBI:62877"/>
        <dbReference type="EC" id="4.1.2.4"/>
    </reaction>
</comment>
<dbReference type="NCBIfam" id="TIGR00126">
    <property type="entry name" value="deoC"/>
    <property type="match status" value="1"/>
</dbReference>
<dbReference type="SUPFAM" id="SSF51569">
    <property type="entry name" value="Aldolase"/>
    <property type="match status" value="1"/>
</dbReference>
<reference evidence="10" key="1">
    <citation type="submission" date="2025-08" db="UniProtKB">
        <authorList>
            <consortium name="RefSeq"/>
        </authorList>
    </citation>
    <scope>IDENTIFICATION</scope>
    <source>
        <tissue evidence="10">Thorax and Abdomen</tissue>
    </source>
</reference>
<comment type="pathway">
    <text evidence="1">Carbohydrate degradation; 2-deoxy-D-ribose 1-phosphate degradation; D-glyceraldehyde 3-phosphate and acetaldehyde from 2-deoxy-alpha-D-ribose 1-phosphate: step 2/2.</text>
</comment>
<dbReference type="InterPro" id="IPR011343">
    <property type="entry name" value="DeoC"/>
</dbReference>
<evidence type="ECO:0000313" key="10">
    <source>
        <dbReference type="RefSeq" id="XP_015524904.2"/>
    </source>
</evidence>
<keyword evidence="9" id="KW-1185">Reference proteome</keyword>
<evidence type="ECO:0000256" key="7">
    <source>
        <dbReference type="ARBA" id="ARBA00032755"/>
    </source>
</evidence>
<dbReference type="GO" id="GO:0005737">
    <property type="term" value="C:cytoplasm"/>
    <property type="evidence" value="ECO:0007669"/>
    <property type="project" value="InterPro"/>
</dbReference>
<evidence type="ECO:0000256" key="8">
    <source>
        <dbReference type="ARBA" id="ARBA00048791"/>
    </source>
</evidence>
<dbReference type="SMART" id="SM01133">
    <property type="entry name" value="DeoC"/>
    <property type="match status" value="1"/>
</dbReference>
<comment type="similarity">
    <text evidence="2">Belongs to the DeoC/FbaB aldolase family. DeoC type 2 subfamily.</text>
</comment>
<dbReference type="InParanoid" id="A0A6J0CFW5"/>
<dbReference type="UniPathway" id="UPA00002">
    <property type="reaction ID" value="UER00468"/>
</dbReference>
<organism evidence="10">
    <name type="scientific">Neodiprion lecontei</name>
    <name type="common">Redheaded pine sawfly</name>
    <dbReference type="NCBI Taxonomy" id="441921"/>
    <lineage>
        <taxon>Eukaryota</taxon>
        <taxon>Metazoa</taxon>
        <taxon>Ecdysozoa</taxon>
        <taxon>Arthropoda</taxon>
        <taxon>Hexapoda</taxon>
        <taxon>Insecta</taxon>
        <taxon>Pterygota</taxon>
        <taxon>Neoptera</taxon>
        <taxon>Endopterygota</taxon>
        <taxon>Hymenoptera</taxon>
        <taxon>Tenthredinoidea</taxon>
        <taxon>Diprionidae</taxon>
        <taxon>Diprioninae</taxon>
        <taxon>Neodiprion</taxon>
    </lineage>
</organism>
<dbReference type="GO" id="GO:0046386">
    <property type="term" value="P:deoxyribose phosphate catabolic process"/>
    <property type="evidence" value="ECO:0007669"/>
    <property type="project" value="UniProtKB-UniPathway"/>
</dbReference>
<keyword evidence="5" id="KW-0704">Schiff base</keyword>
<dbReference type="Pfam" id="PF01791">
    <property type="entry name" value="DeoC"/>
    <property type="match status" value="1"/>
</dbReference>
<keyword evidence="4" id="KW-0456">Lyase</keyword>
<evidence type="ECO:0000256" key="5">
    <source>
        <dbReference type="ARBA" id="ARBA00023270"/>
    </source>
</evidence>
<evidence type="ECO:0000256" key="1">
    <source>
        <dbReference type="ARBA" id="ARBA00004816"/>
    </source>
</evidence>
<evidence type="ECO:0000256" key="3">
    <source>
        <dbReference type="ARBA" id="ARBA00012515"/>
    </source>
</evidence>
<name>A0A6J0CFW5_NEOLC</name>
<evidence type="ECO:0000313" key="9">
    <source>
        <dbReference type="Proteomes" id="UP000829291"/>
    </source>
</evidence>
<dbReference type="CDD" id="cd00959">
    <property type="entry name" value="DeoC"/>
    <property type="match status" value="1"/>
</dbReference>
<dbReference type="Proteomes" id="UP000829291">
    <property type="component" value="Chromosome 1"/>
</dbReference>
<evidence type="ECO:0000256" key="4">
    <source>
        <dbReference type="ARBA" id="ARBA00023239"/>
    </source>
</evidence>
<dbReference type="PANTHER" id="PTHR10889:SF3">
    <property type="entry name" value="DEOXYRIBOSE-PHOSPHATE ALDOLASE"/>
    <property type="match status" value="1"/>
</dbReference>
<proteinExistence type="inferred from homology"/>
<gene>
    <name evidence="10" type="primary">LOC107228068</name>
</gene>
<evidence type="ECO:0000256" key="6">
    <source>
        <dbReference type="ARBA" id="ARBA00031814"/>
    </source>
</evidence>
<protein>
    <recommendedName>
        <fullName evidence="3">deoxyribose-phosphate aldolase</fullName>
        <ecNumber evidence="3">4.1.2.4</ecNumber>
    </recommendedName>
    <alternativeName>
        <fullName evidence="7">2-deoxy-D-ribose 5-phosphate aldolase</fullName>
    </alternativeName>
    <alternativeName>
        <fullName evidence="6">Phosphodeoxyriboaldolase</fullName>
    </alternativeName>
</protein>
<dbReference type="InterPro" id="IPR013785">
    <property type="entry name" value="Aldolase_TIM"/>
</dbReference>
<accession>A0A6J0CFW5</accession>
<dbReference type="AlphaFoldDB" id="A0A6J0CFW5"/>
<dbReference type="KEGG" id="nlo:107228068"/>
<dbReference type="OrthoDB" id="70823at2759"/>
<dbReference type="PANTHER" id="PTHR10889">
    <property type="entry name" value="DEOXYRIBOSE-PHOSPHATE ALDOLASE"/>
    <property type="match status" value="1"/>
</dbReference>
<dbReference type="GO" id="GO:0009264">
    <property type="term" value="P:deoxyribonucleotide catabolic process"/>
    <property type="evidence" value="ECO:0007669"/>
    <property type="project" value="InterPro"/>
</dbReference>
<dbReference type="RefSeq" id="XP_015524904.2">
    <property type="nucleotide sequence ID" value="XM_015669418.2"/>
</dbReference>